<comment type="similarity">
    <text evidence="2 8">Belongs to the protease inhibitor I16 (SSI) family.</text>
</comment>
<dbReference type="InterPro" id="IPR036819">
    <property type="entry name" value="Subtilisin_inhibitor-like_sf"/>
</dbReference>
<proteinExistence type="inferred from homology"/>
<keyword evidence="4" id="KW-0964">Secreted</keyword>
<protein>
    <recommendedName>
        <fullName evidence="10">Subtilisin inhibitor domain-containing protein</fullName>
    </recommendedName>
</protein>
<dbReference type="InterPro" id="IPR023549">
    <property type="entry name" value="Subtilisin_inhibitor"/>
</dbReference>
<dbReference type="Pfam" id="PF00720">
    <property type="entry name" value="SSI"/>
    <property type="match status" value="1"/>
</dbReference>
<evidence type="ECO:0000256" key="9">
    <source>
        <dbReference type="SAM" id="SignalP"/>
    </source>
</evidence>
<evidence type="ECO:0000256" key="2">
    <source>
        <dbReference type="ARBA" id="ARBA00010472"/>
    </source>
</evidence>
<organism evidence="11 12">
    <name type="scientific">Nonomuraea terrae</name>
    <dbReference type="NCBI Taxonomy" id="2530383"/>
    <lineage>
        <taxon>Bacteria</taxon>
        <taxon>Bacillati</taxon>
        <taxon>Actinomycetota</taxon>
        <taxon>Actinomycetes</taxon>
        <taxon>Streptosporangiales</taxon>
        <taxon>Streptosporangiaceae</taxon>
        <taxon>Nonomuraea</taxon>
    </lineage>
</organism>
<dbReference type="AlphaFoldDB" id="A0A4R4YZ27"/>
<feature type="signal peptide" evidence="9">
    <location>
        <begin position="1"/>
        <end position="32"/>
    </location>
</feature>
<dbReference type="SUPFAM" id="SSF55399">
    <property type="entry name" value="Subtilisin inhibitor"/>
    <property type="match status" value="1"/>
</dbReference>
<dbReference type="EMBL" id="SMKQ01000027">
    <property type="protein sequence ID" value="TDD50260.1"/>
    <property type="molecule type" value="Genomic_DNA"/>
</dbReference>
<evidence type="ECO:0000256" key="1">
    <source>
        <dbReference type="ARBA" id="ARBA00004613"/>
    </source>
</evidence>
<dbReference type="GO" id="GO:0004867">
    <property type="term" value="F:serine-type endopeptidase inhibitor activity"/>
    <property type="evidence" value="ECO:0007669"/>
    <property type="project" value="UniProtKB-KW"/>
</dbReference>
<evidence type="ECO:0000256" key="7">
    <source>
        <dbReference type="ARBA" id="ARBA00023157"/>
    </source>
</evidence>
<keyword evidence="6 8" id="KW-0722">Serine protease inhibitor</keyword>
<accession>A0A4R4YZ27</accession>
<evidence type="ECO:0000313" key="12">
    <source>
        <dbReference type="Proteomes" id="UP000295302"/>
    </source>
</evidence>
<dbReference type="GO" id="GO:0005576">
    <property type="term" value="C:extracellular region"/>
    <property type="evidence" value="ECO:0007669"/>
    <property type="project" value="UniProtKB-SubCell"/>
</dbReference>
<evidence type="ECO:0000313" key="11">
    <source>
        <dbReference type="EMBL" id="TDD50260.1"/>
    </source>
</evidence>
<keyword evidence="5 8" id="KW-0646">Protease inhibitor</keyword>
<comment type="caution">
    <text evidence="11">The sequence shown here is derived from an EMBL/GenBank/DDBJ whole genome shotgun (WGS) entry which is preliminary data.</text>
</comment>
<keyword evidence="12" id="KW-1185">Reference proteome</keyword>
<keyword evidence="7" id="KW-1015">Disulfide bond</keyword>
<evidence type="ECO:0000256" key="3">
    <source>
        <dbReference type="ARBA" id="ARBA00011738"/>
    </source>
</evidence>
<evidence type="ECO:0000256" key="8">
    <source>
        <dbReference type="RuleBase" id="RU003471"/>
    </source>
</evidence>
<feature type="chain" id="PRO_5020767750" description="Subtilisin inhibitor domain-containing protein" evidence="9">
    <location>
        <begin position="33"/>
        <end position="135"/>
    </location>
</feature>
<dbReference type="Proteomes" id="UP000295302">
    <property type="component" value="Unassembled WGS sequence"/>
</dbReference>
<dbReference type="Gene3D" id="3.30.350.10">
    <property type="entry name" value="Subtilisin inhibitor-like"/>
    <property type="match status" value="1"/>
</dbReference>
<evidence type="ECO:0000256" key="5">
    <source>
        <dbReference type="ARBA" id="ARBA00022690"/>
    </source>
</evidence>
<evidence type="ECO:0000256" key="4">
    <source>
        <dbReference type="ARBA" id="ARBA00022525"/>
    </source>
</evidence>
<sequence length="135" mass="14100">MPTYERRVTMLRAAGAIALCGAVLLGSSPALAAPPPKVQVKVIYAVKGGETKSVWLHCGPTGGDHPRAQAACRLLEKAKGQPGELNIKSAAACKKELKPHAAAVVGRWNGQVLKWGKVYANGCQMRAATGALFAL</sequence>
<keyword evidence="9" id="KW-0732">Signal</keyword>
<gene>
    <name evidence="11" type="ORF">E1286_12670</name>
</gene>
<feature type="domain" description="Subtilisin inhibitor" evidence="10">
    <location>
        <begin position="50"/>
        <end position="121"/>
    </location>
</feature>
<dbReference type="InterPro" id="IPR000691">
    <property type="entry name" value="Prot_inh_I16_SSI"/>
</dbReference>
<dbReference type="OrthoDB" id="3542626at2"/>
<evidence type="ECO:0000259" key="10">
    <source>
        <dbReference type="Pfam" id="PF00720"/>
    </source>
</evidence>
<dbReference type="PRINTS" id="PR00294">
    <property type="entry name" value="SSBTLNINHBTR"/>
</dbReference>
<name>A0A4R4YZ27_9ACTN</name>
<evidence type="ECO:0000256" key="6">
    <source>
        <dbReference type="ARBA" id="ARBA00022900"/>
    </source>
</evidence>
<comment type="subunit">
    <text evidence="3">Homodimer.</text>
</comment>
<reference evidence="11 12" key="1">
    <citation type="submission" date="2019-03" db="EMBL/GenBank/DDBJ databases">
        <title>Draft genome sequences of novel Actinobacteria.</title>
        <authorList>
            <person name="Sahin N."/>
            <person name="Ay H."/>
            <person name="Saygin H."/>
        </authorList>
    </citation>
    <scope>NUCLEOTIDE SEQUENCE [LARGE SCALE GENOMIC DNA]</scope>
    <source>
        <strain evidence="11 12">CH32</strain>
    </source>
</reference>
<comment type="subcellular location">
    <subcellularLocation>
        <location evidence="1">Secreted</location>
    </subcellularLocation>
</comment>